<dbReference type="Proteomes" id="UP000444721">
    <property type="component" value="Unassembled WGS sequence"/>
</dbReference>
<gene>
    <name evidence="1" type="ORF">FDP41_004715</name>
</gene>
<comment type="caution">
    <text evidence="1">The sequence shown here is derived from an EMBL/GenBank/DDBJ whole genome shotgun (WGS) entry which is preliminary data.</text>
</comment>
<evidence type="ECO:0000313" key="1">
    <source>
        <dbReference type="EMBL" id="KAF0976039.1"/>
    </source>
</evidence>
<reference evidence="1 2" key="1">
    <citation type="journal article" date="2019" name="Sci. Rep.">
        <title>Nanopore sequencing improves the draft genome of the human pathogenic amoeba Naegleria fowleri.</title>
        <authorList>
            <person name="Liechti N."/>
            <person name="Schurch N."/>
            <person name="Bruggmann R."/>
            <person name="Wittwer M."/>
        </authorList>
    </citation>
    <scope>NUCLEOTIDE SEQUENCE [LARGE SCALE GENOMIC DNA]</scope>
    <source>
        <strain evidence="1 2">ATCC 30894</strain>
    </source>
</reference>
<accession>A0A6A5BT00</accession>
<dbReference type="AlphaFoldDB" id="A0A6A5BT00"/>
<proteinExistence type="predicted"/>
<sequence>MRDILVPFKVHCKTSSQFVKDVLVPVRNNQIATEVFPFVPKLQEVWFDEGVDIKESCNYVLAPEGVGKTALIARKLGANPGIMMTCSPDSQNLSDSNGDAISIQLLRMFKEKPIIDINATASQLILCNFIARLLFLHFSLTIWEQTENKTPFDNPLQMLSYAQYNRNTMKVSSEIFSEIVKSNPWISAQPYYISNFLNFLMRKLYDRLNLRNDSPFIIAIDNASLFLQFQTPILSNKGTPRNLFSLMEKEIFHLKSSFPIICDIYCGTYFKIERIEFVKSTLGRLREMTPPYNFIGLNFIDFEQALQLLQTMYDVDALLEASNISKTEFYQSVKHIFPTRRRVIGLVASFLETTSSPDLVQIFKDQWNNFVKSIETSVLERIDNKQSPEYLDPSFLMDVFLINEYDIGGKTITCDDQLASSVAKEIVTKKYLNSMTIPNNPISILNQLLTIPHDNPQVWNKIFPLLLQHHCGKSLKNNAVIANLITKGSPYEPLMELNFEIKSFIQSINFYYKYRTSKWAQALLNRSVKKFAQGDVFYFHCLLNYNKPIEENSSTTFKDIIDGLYFYPSTYCHADGICLNFSDDGPYGVIVSNKLHNFDTRREFLIAVKKGIKCTKVEEFYINYDFLIPFSAVVIGGKKNKTL</sequence>
<dbReference type="RefSeq" id="XP_044560752.1">
    <property type="nucleotide sequence ID" value="XM_044708159.1"/>
</dbReference>
<dbReference type="GeneID" id="68111933"/>
<dbReference type="VEuPathDB" id="AmoebaDB:FDP41_004715"/>
<organism evidence="1 2">
    <name type="scientific">Naegleria fowleri</name>
    <name type="common">Brain eating amoeba</name>
    <dbReference type="NCBI Taxonomy" id="5763"/>
    <lineage>
        <taxon>Eukaryota</taxon>
        <taxon>Discoba</taxon>
        <taxon>Heterolobosea</taxon>
        <taxon>Tetramitia</taxon>
        <taxon>Eutetramitia</taxon>
        <taxon>Vahlkampfiidae</taxon>
        <taxon>Naegleria</taxon>
    </lineage>
</organism>
<dbReference type="VEuPathDB" id="AmoebaDB:NF0121880"/>
<name>A0A6A5BT00_NAEFO</name>
<protein>
    <submittedName>
        <fullName evidence="1">Uncharacterized protein</fullName>
    </submittedName>
</protein>
<keyword evidence="2" id="KW-1185">Reference proteome</keyword>
<evidence type="ECO:0000313" key="2">
    <source>
        <dbReference type="Proteomes" id="UP000444721"/>
    </source>
</evidence>
<dbReference type="VEuPathDB" id="AmoebaDB:NfTy_084750"/>
<dbReference type="EMBL" id="VFQX01000041">
    <property type="protein sequence ID" value="KAF0976039.1"/>
    <property type="molecule type" value="Genomic_DNA"/>
</dbReference>